<gene>
    <name evidence="2" type="ORF">RHOBADRAFT_56322</name>
</gene>
<feature type="compositionally biased region" description="Low complexity" evidence="1">
    <location>
        <begin position="690"/>
        <end position="713"/>
    </location>
</feature>
<name>A0A0N8PZC6_RHOGW</name>
<keyword evidence="3" id="KW-1185">Reference proteome</keyword>
<dbReference type="Proteomes" id="UP000053890">
    <property type="component" value="Unassembled WGS sequence"/>
</dbReference>
<feature type="compositionally biased region" description="Polar residues" evidence="1">
    <location>
        <begin position="761"/>
        <end position="770"/>
    </location>
</feature>
<dbReference type="OMA" id="EDFPMAL"/>
<feature type="compositionally biased region" description="Low complexity" evidence="1">
    <location>
        <begin position="486"/>
        <end position="496"/>
    </location>
</feature>
<proteinExistence type="predicted"/>
<feature type="region of interest" description="Disordered" evidence="1">
    <location>
        <begin position="736"/>
        <end position="770"/>
    </location>
</feature>
<feature type="compositionally biased region" description="Basic and acidic residues" evidence="1">
    <location>
        <begin position="28"/>
        <end position="38"/>
    </location>
</feature>
<feature type="compositionally biased region" description="Basic and acidic residues" evidence="1">
    <location>
        <begin position="46"/>
        <end position="82"/>
    </location>
</feature>
<feature type="region of interest" description="Disordered" evidence="1">
    <location>
        <begin position="587"/>
        <end position="611"/>
    </location>
</feature>
<feature type="compositionally biased region" description="Basic and acidic residues" evidence="1">
    <location>
        <begin position="370"/>
        <end position="389"/>
    </location>
</feature>
<evidence type="ECO:0000256" key="1">
    <source>
        <dbReference type="SAM" id="MobiDB-lite"/>
    </source>
</evidence>
<sequence>MAHPHGGAKARDAALDSAARRQNSADEGVPRYDPHAAYHDPSTNLHPHDAHERRAPSEVDDRAWRSKAEVEEWRSAQVERRASVARSVASGRSSTRGAQETLGGLSEGDLAHMSDAEIAQHHFRLAQQHLEAAQRLSLAAAETPSRYARSAQSSSVSSLRSPQAPFAYEQDSASSSAYGESSFGQDDQLRSPVSVSSASPIERDLRRLSIDRRGSASGSGSYDERRRSALQVPPPTRALEPPPHAVPSSSSRFSTSPSSISLRSAPSHPSTDGARAVPQRPVPPPRRATVGAVNPPAAFESASALAPSLYGGGVPLGVPDRLGVRSASAGSSPADSVGVSRSASSSSSLSPYWPGAQARDAVEQQPSRSFVEHDVHDPAEDVDDARSDFFDAQSTISHVTNSPLPSYSDPYERPAVPSVPEEYLRPVASAPPASVVGDSSGPPSPSPSHEPVDEFHGFRPRHALVPQHYSSHPPSLSTDSTVSAQPSSSHPPSVGHGPPPSAHVYAHPVAALGGAQPHSYIVGADGRPIPVYSAPAGLHYRAGQSAPRSALPIHSQPLQFDHSLPYAHRPPQTPRGPVVTTAGVHPTLTANTSPLQPYSPHASPLAPSALPTLSTRTSTACFAPFTVGVVPRPPSPSASSTTTATHRAPSISGRSRMASLRAAVKSPHVRFMSPSPEARSRASEPPPPTSTSTSTSSRSGRVGSSSGASAAAARGRMGSFFGASASGGDALRLEQARATAVVPEVDDEESEAERRKRQGEAMQQSFGMLL</sequence>
<feature type="compositionally biased region" description="Low complexity" evidence="1">
    <location>
        <begin position="637"/>
        <end position="650"/>
    </location>
</feature>
<feature type="compositionally biased region" description="Pro residues" evidence="1">
    <location>
        <begin position="232"/>
        <end position="245"/>
    </location>
</feature>
<feature type="compositionally biased region" description="Low complexity" evidence="1">
    <location>
        <begin position="247"/>
        <end position="279"/>
    </location>
</feature>
<feature type="region of interest" description="Disordered" evidence="1">
    <location>
        <begin position="309"/>
        <end position="505"/>
    </location>
</feature>
<organism evidence="2 3">
    <name type="scientific">Rhodotorula graminis (strain WP1)</name>
    <dbReference type="NCBI Taxonomy" id="578459"/>
    <lineage>
        <taxon>Eukaryota</taxon>
        <taxon>Fungi</taxon>
        <taxon>Dikarya</taxon>
        <taxon>Basidiomycota</taxon>
        <taxon>Pucciniomycotina</taxon>
        <taxon>Microbotryomycetes</taxon>
        <taxon>Sporidiobolales</taxon>
        <taxon>Sporidiobolaceae</taxon>
        <taxon>Rhodotorula</taxon>
    </lineage>
</organism>
<feature type="compositionally biased region" description="Low complexity" evidence="1">
    <location>
        <begin position="84"/>
        <end position="98"/>
    </location>
</feature>
<accession>A0A0N8PZC6</accession>
<feature type="compositionally biased region" description="Polar residues" evidence="1">
    <location>
        <begin position="468"/>
        <end position="485"/>
    </location>
</feature>
<feature type="compositionally biased region" description="Low complexity" evidence="1">
    <location>
        <begin position="336"/>
        <end position="350"/>
    </location>
</feature>
<dbReference type="EMBL" id="KQ474090">
    <property type="protein sequence ID" value="KPV71949.1"/>
    <property type="molecule type" value="Genomic_DNA"/>
</dbReference>
<evidence type="ECO:0000313" key="2">
    <source>
        <dbReference type="EMBL" id="KPV71949.1"/>
    </source>
</evidence>
<feature type="region of interest" description="Disordered" evidence="1">
    <location>
        <begin position="146"/>
        <end position="294"/>
    </location>
</feature>
<feature type="region of interest" description="Disordered" evidence="1">
    <location>
        <begin position="1"/>
        <end position="108"/>
    </location>
</feature>
<dbReference type="RefSeq" id="XP_018267998.1">
    <property type="nucleotide sequence ID" value="XM_018418291.1"/>
</dbReference>
<evidence type="ECO:0000313" key="3">
    <source>
        <dbReference type="Proteomes" id="UP000053890"/>
    </source>
</evidence>
<dbReference type="STRING" id="578459.A0A0N8PZC6"/>
<dbReference type="AlphaFoldDB" id="A0A0N8PZC6"/>
<feature type="compositionally biased region" description="Low complexity" evidence="1">
    <location>
        <begin position="146"/>
        <end position="165"/>
    </location>
</feature>
<dbReference type="OrthoDB" id="2529149at2759"/>
<feature type="compositionally biased region" description="Low complexity" evidence="1">
    <location>
        <begin position="431"/>
        <end position="441"/>
    </location>
</feature>
<protein>
    <submittedName>
        <fullName evidence="2">Uncharacterized protein</fullName>
    </submittedName>
</protein>
<dbReference type="GeneID" id="28978738"/>
<reference evidence="2 3" key="1">
    <citation type="journal article" date="2015" name="Front. Microbiol.">
        <title>Genome sequence of the plant growth promoting endophytic yeast Rhodotorula graminis WP1.</title>
        <authorList>
            <person name="Firrincieli A."/>
            <person name="Otillar R."/>
            <person name="Salamov A."/>
            <person name="Schmutz J."/>
            <person name="Khan Z."/>
            <person name="Redman R.S."/>
            <person name="Fleck N.D."/>
            <person name="Lindquist E."/>
            <person name="Grigoriev I.V."/>
            <person name="Doty S.L."/>
        </authorList>
    </citation>
    <scope>NUCLEOTIDE SEQUENCE [LARGE SCALE GENOMIC DNA]</scope>
    <source>
        <strain evidence="2 3">WP1</strain>
    </source>
</reference>
<feature type="compositionally biased region" description="Low complexity" evidence="1">
    <location>
        <begin position="602"/>
        <end position="611"/>
    </location>
</feature>
<feature type="compositionally biased region" description="Basic and acidic residues" evidence="1">
    <location>
        <begin position="201"/>
        <end position="214"/>
    </location>
</feature>
<feature type="compositionally biased region" description="Polar residues" evidence="1">
    <location>
        <begin position="392"/>
        <end position="405"/>
    </location>
</feature>
<feature type="compositionally biased region" description="Low complexity" evidence="1">
    <location>
        <begin position="172"/>
        <end position="182"/>
    </location>
</feature>
<feature type="region of interest" description="Disordered" evidence="1">
    <location>
        <begin position="626"/>
        <end position="713"/>
    </location>
</feature>